<evidence type="ECO:0000313" key="3">
    <source>
        <dbReference type="Proteomes" id="UP000050469"/>
    </source>
</evidence>
<dbReference type="Proteomes" id="UP000050469">
    <property type="component" value="Unassembled WGS sequence"/>
</dbReference>
<reference evidence="2 3" key="1">
    <citation type="submission" date="2015-09" db="EMBL/GenBank/DDBJ databases">
        <title>Genome announcement of multiple Pseudomonas syringae strains.</title>
        <authorList>
            <person name="Thakur S."/>
            <person name="Wang P.W."/>
            <person name="Gong Y."/>
            <person name="Weir B.S."/>
            <person name="Guttman D.S."/>
        </authorList>
    </citation>
    <scope>NUCLEOTIDE SEQUENCE [LARGE SCALE GENOMIC DNA]</scope>
    <source>
        <strain evidence="2 3">ICMP7840</strain>
    </source>
</reference>
<accession>A0A0P9U939</accession>
<comment type="caution">
    <text evidence="2">The sequence shown here is derived from an EMBL/GenBank/DDBJ whole genome shotgun (WGS) entry which is preliminary data.</text>
</comment>
<sequence>MAEDCGSELVCERAGMIAENASAEIPSSRTGEASPLRSHVLGAEA</sequence>
<proteinExistence type="predicted"/>
<dbReference type="EMBL" id="LJQO01000213">
    <property type="protein sequence ID" value="KPX74092.1"/>
    <property type="molecule type" value="Genomic_DNA"/>
</dbReference>
<protein>
    <submittedName>
        <fullName evidence="2">Uncharacterized protein</fullName>
    </submittedName>
</protein>
<feature type="region of interest" description="Disordered" evidence="1">
    <location>
        <begin position="23"/>
        <end position="45"/>
    </location>
</feature>
<organism evidence="2 3">
    <name type="scientific">Pseudomonas amygdali pv. photiniae</name>
    <dbReference type="NCBI Taxonomy" id="251724"/>
    <lineage>
        <taxon>Bacteria</taxon>
        <taxon>Pseudomonadati</taxon>
        <taxon>Pseudomonadota</taxon>
        <taxon>Gammaproteobacteria</taxon>
        <taxon>Pseudomonadales</taxon>
        <taxon>Pseudomonadaceae</taxon>
        <taxon>Pseudomonas</taxon>
        <taxon>Pseudomonas amygdali</taxon>
    </lineage>
</organism>
<dbReference type="PATRIC" id="fig|251724.3.peg.5935"/>
<dbReference type="AlphaFoldDB" id="A0A0P9U939"/>
<evidence type="ECO:0000256" key="1">
    <source>
        <dbReference type="SAM" id="MobiDB-lite"/>
    </source>
</evidence>
<name>A0A0P9U939_PSEA0</name>
<evidence type="ECO:0000313" key="2">
    <source>
        <dbReference type="EMBL" id="KPX74092.1"/>
    </source>
</evidence>
<gene>
    <name evidence="2" type="ORF">ALO53_102333</name>
</gene>